<feature type="domain" description="Flavin reductase like" evidence="2">
    <location>
        <begin position="17"/>
        <end position="161"/>
    </location>
</feature>
<dbReference type="AlphaFoldDB" id="A0A1H1LTD2"/>
<dbReference type="PANTHER" id="PTHR30466:SF1">
    <property type="entry name" value="FMN REDUCTASE (NADH) RUTF"/>
    <property type="match status" value="1"/>
</dbReference>
<name>A0A1H1LTD2_9MICO</name>
<gene>
    <name evidence="3" type="ORF">SAMN04489834_0208</name>
</gene>
<dbReference type="GO" id="GO:0042602">
    <property type="term" value="F:riboflavin reductase (NADPH) activity"/>
    <property type="evidence" value="ECO:0007669"/>
    <property type="project" value="TreeGrafter"/>
</dbReference>
<reference evidence="4" key="1">
    <citation type="submission" date="2016-10" db="EMBL/GenBank/DDBJ databases">
        <authorList>
            <person name="Varghese N."/>
            <person name="Submissions S."/>
        </authorList>
    </citation>
    <scope>NUCLEOTIDE SEQUENCE [LARGE SCALE GENOMIC DNA]</scope>
    <source>
        <strain evidence="4">DSM 21772</strain>
    </source>
</reference>
<dbReference type="PANTHER" id="PTHR30466">
    <property type="entry name" value="FLAVIN REDUCTASE"/>
    <property type="match status" value="1"/>
</dbReference>
<accession>A0A1H1LTD2</accession>
<proteinExistence type="predicted"/>
<evidence type="ECO:0000256" key="1">
    <source>
        <dbReference type="ARBA" id="ARBA00023002"/>
    </source>
</evidence>
<dbReference type="Proteomes" id="UP000181956">
    <property type="component" value="Chromosome I"/>
</dbReference>
<evidence type="ECO:0000259" key="2">
    <source>
        <dbReference type="SMART" id="SM00903"/>
    </source>
</evidence>
<keyword evidence="4" id="KW-1185">Reference proteome</keyword>
<keyword evidence="1" id="KW-0560">Oxidoreductase</keyword>
<dbReference type="Gene3D" id="2.30.110.10">
    <property type="entry name" value="Electron Transport, Fmn-binding Protein, Chain A"/>
    <property type="match status" value="1"/>
</dbReference>
<dbReference type="InterPro" id="IPR002563">
    <property type="entry name" value="Flavin_Rdtase-like_dom"/>
</dbReference>
<protein>
    <submittedName>
        <fullName evidence="3">NADH-FMN oxidoreductase RutF, flavin reductase (DIM6/NTAB) family</fullName>
    </submittedName>
</protein>
<dbReference type="EMBL" id="LT629742">
    <property type="protein sequence ID" value="SDR77620.1"/>
    <property type="molecule type" value="Genomic_DNA"/>
</dbReference>
<dbReference type="Pfam" id="PF01613">
    <property type="entry name" value="Flavin_Reduct"/>
    <property type="match status" value="1"/>
</dbReference>
<dbReference type="InterPro" id="IPR050268">
    <property type="entry name" value="NADH-dep_flavin_reductase"/>
</dbReference>
<organism evidence="3 4">
    <name type="scientific">Microterricola viridarii</name>
    <dbReference type="NCBI Taxonomy" id="412690"/>
    <lineage>
        <taxon>Bacteria</taxon>
        <taxon>Bacillati</taxon>
        <taxon>Actinomycetota</taxon>
        <taxon>Actinomycetes</taxon>
        <taxon>Micrococcales</taxon>
        <taxon>Microbacteriaceae</taxon>
        <taxon>Microterricola</taxon>
    </lineage>
</organism>
<sequence>MAQDAAATMVDQFKAAFRRHPAGVAVITAEGPDGPVGLTASSVASVSASPPVLVFSVTTTAGSAGSILAAPTCVVHLLRSENVEIARSFAVSGAPRFVEEQGWTTRGTGEPLLPDAAVMMRCAIVNTVAVGASTLVIAEVLEIDEGIEGNPLVYHDRNFHGLQQHSILG</sequence>
<evidence type="ECO:0000313" key="4">
    <source>
        <dbReference type="Proteomes" id="UP000181956"/>
    </source>
</evidence>
<evidence type="ECO:0000313" key="3">
    <source>
        <dbReference type="EMBL" id="SDR77620.1"/>
    </source>
</evidence>
<dbReference type="GO" id="GO:0010181">
    <property type="term" value="F:FMN binding"/>
    <property type="evidence" value="ECO:0007669"/>
    <property type="project" value="InterPro"/>
</dbReference>
<dbReference type="GO" id="GO:0006208">
    <property type="term" value="P:pyrimidine nucleobase catabolic process"/>
    <property type="evidence" value="ECO:0007669"/>
    <property type="project" value="TreeGrafter"/>
</dbReference>
<dbReference type="OrthoDB" id="8901155at2"/>
<dbReference type="STRING" id="412690.SAMN04489834_0208"/>
<dbReference type="SUPFAM" id="SSF50475">
    <property type="entry name" value="FMN-binding split barrel"/>
    <property type="match status" value="1"/>
</dbReference>
<dbReference type="InterPro" id="IPR012349">
    <property type="entry name" value="Split_barrel_FMN-bd"/>
</dbReference>
<dbReference type="SMART" id="SM00903">
    <property type="entry name" value="Flavin_Reduct"/>
    <property type="match status" value="1"/>
</dbReference>